<keyword evidence="2" id="KW-1185">Reference proteome</keyword>
<sequence>MFKKHKNLLVLLFITLLTITVLSLLNHKIYQPPILGKLKLKYISSENYQLTYKGEKIAGKVTAVDSWYVQNPYVYGSTTNFKTSIGDGIIYFFINVCDGNIFETESSIEFENYLNGKKILKNKRNWMSGDNAIDIKRAEYSSNIDCNNYQ</sequence>
<gene>
    <name evidence="1" type="ORF">J3491_07275</name>
</gene>
<dbReference type="RefSeq" id="WP_075102234.1">
    <property type="nucleotide sequence ID" value="NZ_JAGBKN010000013.1"/>
</dbReference>
<protein>
    <submittedName>
        <fullName evidence="1">Uncharacterized protein</fullName>
    </submittedName>
</protein>
<dbReference type="AlphaFoldDB" id="A0AAW4IPA3"/>
<name>A0AAW4IPA3_9GAMM</name>
<evidence type="ECO:0000313" key="2">
    <source>
        <dbReference type="Proteomes" id="UP000664161"/>
    </source>
</evidence>
<organism evidence="1 2">
    <name type="scientific">Psychrobacter halodurans</name>
    <dbReference type="NCBI Taxonomy" id="2818439"/>
    <lineage>
        <taxon>Bacteria</taxon>
        <taxon>Pseudomonadati</taxon>
        <taxon>Pseudomonadota</taxon>
        <taxon>Gammaproteobacteria</taxon>
        <taxon>Moraxellales</taxon>
        <taxon>Moraxellaceae</taxon>
        <taxon>Psychrobacter</taxon>
    </lineage>
</organism>
<evidence type="ECO:0000313" key="1">
    <source>
        <dbReference type="EMBL" id="MBO1517134.1"/>
    </source>
</evidence>
<accession>A0AAW4IPA3</accession>
<reference evidence="1 2" key="1">
    <citation type="submission" date="2021-03" db="EMBL/GenBank/DDBJ databases">
        <authorList>
            <person name="Shang D.-D."/>
            <person name="Du Z.-J."/>
            <person name="Chen G.-J."/>
        </authorList>
    </citation>
    <scope>NUCLEOTIDE SEQUENCE [LARGE SCALE GENOMIC DNA]</scope>
    <source>
        <strain evidence="1 2">F2608</strain>
    </source>
</reference>
<proteinExistence type="predicted"/>
<comment type="caution">
    <text evidence="1">The sequence shown here is derived from an EMBL/GenBank/DDBJ whole genome shotgun (WGS) entry which is preliminary data.</text>
</comment>
<dbReference type="Proteomes" id="UP000664161">
    <property type="component" value="Unassembled WGS sequence"/>
</dbReference>
<dbReference type="EMBL" id="JAGBKN010000013">
    <property type="protein sequence ID" value="MBO1517134.1"/>
    <property type="molecule type" value="Genomic_DNA"/>
</dbReference>